<dbReference type="GO" id="GO:0006749">
    <property type="term" value="P:glutathione metabolic process"/>
    <property type="evidence" value="ECO:0000318"/>
    <property type="project" value="GO_Central"/>
</dbReference>
<proteinExistence type="inferred from homology"/>
<dbReference type="EC" id="2.5.1.18" evidence="1"/>
<sequence>MAVQLALSLKGIEHEYIKEDLKNKSPLLLEANPVKKKVPVLIHGEKPICESVVILEYIEETWLDNPILPKDLYERAQARFWAKFIDGKVSTMRLMSYIDNKSEKVKERRIKDGSYVL</sequence>
<evidence type="ECO:0000259" key="2">
    <source>
        <dbReference type="PROSITE" id="PS50404"/>
    </source>
</evidence>
<protein>
    <recommendedName>
        <fullName evidence="1">Glutathione S-transferase</fullName>
        <ecNumber evidence="1">2.5.1.18</ecNumber>
    </recommendedName>
</protein>
<comment type="subcellular location">
    <subcellularLocation>
        <location evidence="1">Cytoplasm</location>
        <location evidence="1">Cytosol</location>
    </subcellularLocation>
</comment>
<dbReference type="SFLD" id="SFLDS00019">
    <property type="entry name" value="Glutathione_Transferase_(cytos"/>
    <property type="match status" value="1"/>
</dbReference>
<accession>W1PU46</accession>
<reference evidence="4" key="1">
    <citation type="journal article" date="2013" name="Science">
        <title>The Amborella genome and the evolution of flowering plants.</title>
        <authorList>
            <consortium name="Amborella Genome Project"/>
        </authorList>
    </citation>
    <scope>NUCLEOTIDE SEQUENCE [LARGE SCALE GENOMIC DNA]</scope>
</reference>
<dbReference type="OMA" id="ENIDETW"/>
<dbReference type="GO" id="GO:0005737">
    <property type="term" value="C:cytoplasm"/>
    <property type="evidence" value="ECO:0000318"/>
    <property type="project" value="GO_Central"/>
</dbReference>
<name>W1PU46_AMBTC</name>
<dbReference type="PROSITE" id="PS50404">
    <property type="entry name" value="GST_NTER"/>
    <property type="match status" value="1"/>
</dbReference>
<dbReference type="Gramene" id="ERN10815">
    <property type="protein sequence ID" value="ERN10815"/>
    <property type="gene ID" value="AMTR_s00027p00234130"/>
</dbReference>
<gene>
    <name evidence="3" type="ORF">AMTR_s00027p00234130</name>
</gene>
<dbReference type="SFLD" id="SFLDG00358">
    <property type="entry name" value="Main_(cytGST)"/>
    <property type="match status" value="1"/>
</dbReference>
<dbReference type="eggNOG" id="KOG0406">
    <property type="taxonomic scope" value="Eukaryota"/>
</dbReference>
<comment type="catalytic activity">
    <reaction evidence="1">
        <text>RX + glutathione = an S-substituted glutathione + a halide anion + H(+)</text>
        <dbReference type="Rhea" id="RHEA:16437"/>
        <dbReference type="ChEBI" id="CHEBI:15378"/>
        <dbReference type="ChEBI" id="CHEBI:16042"/>
        <dbReference type="ChEBI" id="CHEBI:17792"/>
        <dbReference type="ChEBI" id="CHEBI:57925"/>
        <dbReference type="ChEBI" id="CHEBI:90779"/>
        <dbReference type="EC" id="2.5.1.18"/>
    </reaction>
</comment>
<dbReference type="Gene3D" id="3.40.30.10">
    <property type="entry name" value="Glutaredoxin"/>
    <property type="match status" value="1"/>
</dbReference>
<dbReference type="Gene3D" id="1.20.1050.10">
    <property type="match status" value="1"/>
</dbReference>
<evidence type="ECO:0000256" key="1">
    <source>
        <dbReference type="RuleBase" id="RU369102"/>
    </source>
</evidence>
<keyword evidence="1" id="KW-0808">Transferase</keyword>
<evidence type="ECO:0000313" key="4">
    <source>
        <dbReference type="Proteomes" id="UP000017836"/>
    </source>
</evidence>
<dbReference type="PANTHER" id="PTHR11260">
    <property type="entry name" value="GLUTATHIONE S-TRANSFERASE, GST, SUPERFAMILY, GST DOMAIN CONTAINING"/>
    <property type="match status" value="1"/>
</dbReference>
<evidence type="ECO:0000313" key="3">
    <source>
        <dbReference type="EMBL" id="ERN10815.1"/>
    </source>
</evidence>
<keyword evidence="4" id="KW-1185">Reference proteome</keyword>
<dbReference type="GO" id="GO:0004364">
    <property type="term" value="F:glutathione transferase activity"/>
    <property type="evidence" value="ECO:0000318"/>
    <property type="project" value="GO_Central"/>
</dbReference>
<dbReference type="PANTHER" id="PTHR11260:SF676">
    <property type="entry name" value="GLUTATHIONE S-TRANSFERASE U8"/>
    <property type="match status" value="1"/>
</dbReference>
<feature type="domain" description="GST N-terminal" evidence="2">
    <location>
        <begin position="1"/>
        <end position="66"/>
    </location>
</feature>
<dbReference type="InterPro" id="IPR045073">
    <property type="entry name" value="Omega/Tau-like"/>
</dbReference>
<comment type="similarity">
    <text evidence="1">Belongs to the GST superfamily.</text>
</comment>
<dbReference type="InterPro" id="IPR004045">
    <property type="entry name" value="Glutathione_S-Trfase_N"/>
</dbReference>
<keyword evidence="1" id="KW-0963">Cytoplasm</keyword>
<organism evidence="3 4">
    <name type="scientific">Amborella trichopoda</name>
    <dbReference type="NCBI Taxonomy" id="13333"/>
    <lineage>
        <taxon>Eukaryota</taxon>
        <taxon>Viridiplantae</taxon>
        <taxon>Streptophyta</taxon>
        <taxon>Embryophyta</taxon>
        <taxon>Tracheophyta</taxon>
        <taxon>Spermatophyta</taxon>
        <taxon>Magnoliopsida</taxon>
        <taxon>Amborellales</taxon>
        <taxon>Amborellaceae</taxon>
        <taxon>Amborella</taxon>
    </lineage>
</organism>
<comment type="function">
    <text evidence="1">Is involved in the conjugation of reduced glutathione to a wide number of exogenous and endogenous hydrophobic electrophiles.</text>
</comment>
<dbReference type="HOGENOM" id="CLU_011226_19_1_1"/>
<dbReference type="SUPFAM" id="SSF52833">
    <property type="entry name" value="Thioredoxin-like"/>
    <property type="match status" value="1"/>
</dbReference>
<dbReference type="EMBL" id="KI392798">
    <property type="protein sequence ID" value="ERN10815.1"/>
    <property type="molecule type" value="Genomic_DNA"/>
</dbReference>
<dbReference type="Proteomes" id="UP000017836">
    <property type="component" value="Unassembled WGS sequence"/>
</dbReference>
<dbReference type="Pfam" id="PF02798">
    <property type="entry name" value="GST_N"/>
    <property type="match status" value="1"/>
</dbReference>
<dbReference type="InterPro" id="IPR040079">
    <property type="entry name" value="Glutathione_S-Trfase"/>
</dbReference>
<dbReference type="GO" id="GO:0005829">
    <property type="term" value="C:cytosol"/>
    <property type="evidence" value="ECO:0007669"/>
    <property type="project" value="UniProtKB-SubCell"/>
</dbReference>
<dbReference type="InterPro" id="IPR036249">
    <property type="entry name" value="Thioredoxin-like_sf"/>
</dbReference>
<dbReference type="AlphaFoldDB" id="W1PU46"/>